<evidence type="ECO:0000259" key="4">
    <source>
        <dbReference type="PROSITE" id="PS50103"/>
    </source>
</evidence>
<evidence type="ECO:0000256" key="3">
    <source>
        <dbReference type="SAM" id="MobiDB-lite"/>
    </source>
</evidence>
<feature type="domain" description="C3H1-type" evidence="4">
    <location>
        <begin position="24"/>
        <end position="51"/>
    </location>
</feature>
<keyword evidence="6" id="KW-1185">Reference proteome</keyword>
<proteinExistence type="predicted"/>
<keyword evidence="1" id="KW-0479">Metal-binding</keyword>
<evidence type="ECO:0000313" key="6">
    <source>
        <dbReference type="Proteomes" id="UP000187209"/>
    </source>
</evidence>
<comment type="caution">
    <text evidence="5">The sequence shown here is derived from an EMBL/GenBank/DDBJ whole genome shotgun (WGS) entry which is preliminary data.</text>
</comment>
<name>A0A1R2BY09_9CILI</name>
<feature type="compositionally biased region" description="Basic and acidic residues" evidence="3">
    <location>
        <begin position="540"/>
        <end position="557"/>
    </location>
</feature>
<sequence length="744" mass="84250">MQEDCKFGEHCFRPDCKYKHVVKNHKHITCIHFNTRGCLRGDHCPYSHIQKSPQKSPSSTKPENIIMQLTPVIPEDVNIPVKRKGSENIVSHESFPDDISMLLDNYDEEMDKSLKKQKVLSREEDDAARVQKIMEETEKTNMTLDVQIGLGNEEVSMLVDDISVGNKPIQTENLEVKILIPTENLEANKPIQTENLVANRLISTETIEANILDQTENKDAEIGKQGKVTGQSNEAKVEVSKEKPKKTQRVLHKKAQHEGQQKEVKEPQKGHAKVAHVISPKNPNQKDQNKGLIVLEKSGKPTKPETIEKPEKLEKKLEKKPEKLEKKPEKLEKMPEELEKMQEVENKDMAEEEKKVDKLMISSEDTGEVGKMTETVVVDEKPKTPRQKELEVGEIVTEDIDMGIVNDNKPIIQTKVPVQETNDKIINLKPSHEQSVKKIKEPVSASKKPSDIIELKPLDSKKQTAIIDPSKKLPESVVLTGIGSTEIKLPVSKSIEKTSQIPKTKSLPDTQIKPPTPSEKTANVNLPRKPSGVETTKILTIEEIRKKKEAAKKKEEEASIEVSKPNPPKEQPKPKPMPSPIIKPTENEQQKTPIRDIEIPPSPISNIEEPKIQQKKPVNQETPVSTGVINLPIKRAPEEKPKQVPIKVPKVDRQIKLLVGRDEWEPFQNALINLEFSSEKFSTQEAEEFKNLALKISTPEGISEIVFELEQKLSKFPDTPEDPEFERLTLSEKIDKLYKECLYH</sequence>
<feature type="zinc finger region" description="C3H1-type" evidence="1">
    <location>
        <begin position="24"/>
        <end position="51"/>
    </location>
</feature>
<feature type="compositionally biased region" description="Polar residues" evidence="3">
    <location>
        <begin position="497"/>
        <end position="509"/>
    </location>
</feature>
<feature type="compositionally biased region" description="Basic and acidic residues" evidence="3">
    <location>
        <begin position="378"/>
        <end position="389"/>
    </location>
</feature>
<keyword evidence="2" id="KW-0175">Coiled coil</keyword>
<feature type="region of interest" description="Disordered" evidence="3">
    <location>
        <begin position="222"/>
        <end position="389"/>
    </location>
</feature>
<feature type="compositionally biased region" description="Basic residues" evidence="3">
    <location>
        <begin position="243"/>
        <end position="255"/>
    </location>
</feature>
<keyword evidence="1" id="KW-0863">Zinc-finger</keyword>
<evidence type="ECO:0000256" key="1">
    <source>
        <dbReference type="PROSITE-ProRule" id="PRU00723"/>
    </source>
</evidence>
<reference evidence="5 6" key="1">
    <citation type="submission" date="2016-11" db="EMBL/GenBank/DDBJ databases">
        <title>The macronuclear genome of Stentor coeruleus: a giant cell with tiny introns.</title>
        <authorList>
            <person name="Slabodnick M."/>
            <person name="Ruby J.G."/>
            <person name="Reiff S.B."/>
            <person name="Swart E.C."/>
            <person name="Gosai S."/>
            <person name="Prabakaran S."/>
            <person name="Witkowska E."/>
            <person name="Larue G.E."/>
            <person name="Fisher S."/>
            <person name="Freeman R.M."/>
            <person name="Gunawardena J."/>
            <person name="Chu W."/>
            <person name="Stover N.A."/>
            <person name="Gregory B.D."/>
            <person name="Nowacki M."/>
            <person name="Derisi J."/>
            <person name="Roy S.W."/>
            <person name="Marshall W.F."/>
            <person name="Sood P."/>
        </authorList>
    </citation>
    <scope>NUCLEOTIDE SEQUENCE [LARGE SCALE GENOMIC DNA]</scope>
    <source>
        <strain evidence="5">WM001</strain>
    </source>
</reference>
<feature type="compositionally biased region" description="Basic and acidic residues" evidence="3">
    <location>
        <begin position="585"/>
        <end position="598"/>
    </location>
</feature>
<feature type="compositionally biased region" description="Polar residues" evidence="3">
    <location>
        <begin position="616"/>
        <end position="628"/>
    </location>
</feature>
<dbReference type="OrthoDB" id="327357at2759"/>
<feature type="compositionally biased region" description="Basic and acidic residues" evidence="3">
    <location>
        <begin position="256"/>
        <end position="269"/>
    </location>
</feature>
<dbReference type="GO" id="GO:0008270">
    <property type="term" value="F:zinc ion binding"/>
    <property type="evidence" value="ECO:0007669"/>
    <property type="project" value="UniProtKB-KW"/>
</dbReference>
<keyword evidence="1" id="KW-0862">Zinc</keyword>
<accession>A0A1R2BY09</accession>
<dbReference type="EMBL" id="MPUH01000370">
    <property type="protein sequence ID" value="OMJ81676.1"/>
    <property type="molecule type" value="Genomic_DNA"/>
</dbReference>
<protein>
    <recommendedName>
        <fullName evidence="4">C3H1-type domain-containing protein</fullName>
    </recommendedName>
</protein>
<dbReference type="PROSITE" id="PS50103">
    <property type="entry name" value="ZF_C3H1"/>
    <property type="match status" value="1"/>
</dbReference>
<dbReference type="InterPro" id="IPR000571">
    <property type="entry name" value="Znf_CCCH"/>
</dbReference>
<gene>
    <name evidence="5" type="ORF">SteCoe_17785</name>
</gene>
<dbReference type="AlphaFoldDB" id="A0A1R2BY09"/>
<evidence type="ECO:0000256" key="2">
    <source>
        <dbReference type="SAM" id="Coils"/>
    </source>
</evidence>
<organism evidence="5 6">
    <name type="scientific">Stentor coeruleus</name>
    <dbReference type="NCBI Taxonomy" id="5963"/>
    <lineage>
        <taxon>Eukaryota</taxon>
        <taxon>Sar</taxon>
        <taxon>Alveolata</taxon>
        <taxon>Ciliophora</taxon>
        <taxon>Postciliodesmatophora</taxon>
        <taxon>Heterotrichea</taxon>
        <taxon>Heterotrichida</taxon>
        <taxon>Stentoridae</taxon>
        <taxon>Stentor</taxon>
    </lineage>
</organism>
<feature type="region of interest" description="Disordered" evidence="3">
    <location>
        <begin position="492"/>
        <end position="645"/>
    </location>
</feature>
<feature type="compositionally biased region" description="Basic and acidic residues" evidence="3">
    <location>
        <begin position="297"/>
        <end position="358"/>
    </location>
</feature>
<dbReference type="Proteomes" id="UP000187209">
    <property type="component" value="Unassembled WGS sequence"/>
</dbReference>
<feature type="coiled-coil region" evidence="2">
    <location>
        <begin position="103"/>
        <end position="140"/>
    </location>
</feature>
<evidence type="ECO:0000313" key="5">
    <source>
        <dbReference type="EMBL" id="OMJ81676.1"/>
    </source>
</evidence>
<feature type="compositionally biased region" description="Pro residues" evidence="3">
    <location>
        <begin position="565"/>
        <end position="581"/>
    </location>
</feature>